<feature type="region of interest" description="Disordered" evidence="7">
    <location>
        <begin position="48"/>
        <end position="73"/>
    </location>
</feature>
<dbReference type="CDD" id="cd06662">
    <property type="entry name" value="SURF1"/>
    <property type="match status" value="1"/>
</dbReference>
<evidence type="ECO:0000256" key="1">
    <source>
        <dbReference type="ARBA" id="ARBA00004370"/>
    </source>
</evidence>
<keyword evidence="6" id="KW-0999">Mitochondrion inner membrane</keyword>
<comment type="caution">
    <text evidence="6">Lacks conserved residue(s) required for the propagation of feature annotation.</text>
</comment>
<comment type="similarity">
    <text evidence="2 6">Belongs to the SURF1 family.</text>
</comment>
<keyword evidence="5 6" id="KW-0472">Membrane</keyword>
<keyword evidence="6" id="KW-0496">Mitochondrion</keyword>
<dbReference type="Pfam" id="PF02104">
    <property type="entry name" value="SURF1"/>
    <property type="match status" value="1"/>
</dbReference>
<protein>
    <recommendedName>
        <fullName evidence="6">SURF1-like protein</fullName>
    </recommendedName>
</protein>
<dbReference type="PROSITE" id="PS50895">
    <property type="entry name" value="SURF1"/>
    <property type="match status" value="1"/>
</dbReference>
<organism evidence="8 9">
    <name type="scientific">Ditylenchus dipsaci</name>
    <dbReference type="NCBI Taxonomy" id="166011"/>
    <lineage>
        <taxon>Eukaryota</taxon>
        <taxon>Metazoa</taxon>
        <taxon>Ecdysozoa</taxon>
        <taxon>Nematoda</taxon>
        <taxon>Chromadorea</taxon>
        <taxon>Rhabditida</taxon>
        <taxon>Tylenchina</taxon>
        <taxon>Tylenchomorpha</taxon>
        <taxon>Sphaerularioidea</taxon>
        <taxon>Anguinidae</taxon>
        <taxon>Anguininae</taxon>
        <taxon>Ditylenchus</taxon>
    </lineage>
</organism>
<dbReference type="GO" id="GO:0033617">
    <property type="term" value="P:mitochondrial respiratory chain complex IV assembly"/>
    <property type="evidence" value="ECO:0007669"/>
    <property type="project" value="TreeGrafter"/>
</dbReference>
<dbReference type="PANTHER" id="PTHR23427:SF2">
    <property type="entry name" value="SURFEIT LOCUS PROTEIN 1"/>
    <property type="match status" value="1"/>
</dbReference>
<sequence>MKKFSECRRFPLLCGRVLLRSRDSHYSIASQKIENYCTQNKEKVIKSIQLNKPGRPKENVPNGKPSGQSSRKSPFKVSSLLLLSLPVGKYGIQACASKRPVPIRSAILHSTPCALRQGSNGNNPSGLMGSANSTSHGSHIVTPFKLHGSDIVIMINRGWLPPSKVQAELSNKERTSPIVELDAIVRKPEVKPWFFEANMPEKSVWLYKDFEQMGQWCGALPIFVDAVYESSVPNGPIGGQTNVTLRNEHLNYMITWFSLSAFTFGTWMMTYAKGLWRK</sequence>
<dbReference type="Proteomes" id="UP000887574">
    <property type="component" value="Unplaced"/>
</dbReference>
<dbReference type="InterPro" id="IPR002994">
    <property type="entry name" value="Surf1/Shy1"/>
</dbReference>
<reference evidence="9" key="1">
    <citation type="submission" date="2022-11" db="UniProtKB">
        <authorList>
            <consortium name="WormBaseParasite"/>
        </authorList>
    </citation>
    <scope>IDENTIFICATION</scope>
</reference>
<evidence type="ECO:0000313" key="8">
    <source>
        <dbReference type="Proteomes" id="UP000887574"/>
    </source>
</evidence>
<dbReference type="InterPro" id="IPR045214">
    <property type="entry name" value="Surf1/Surf4"/>
</dbReference>
<comment type="subcellular location">
    <subcellularLocation>
        <location evidence="1">Membrane</location>
    </subcellularLocation>
    <subcellularLocation>
        <location evidence="6">Mitochondrion inner membrane</location>
        <topology evidence="6">Multi-pass membrane protein</topology>
    </subcellularLocation>
</comment>
<dbReference type="PANTHER" id="PTHR23427">
    <property type="entry name" value="SURFEIT LOCUS PROTEIN"/>
    <property type="match status" value="1"/>
</dbReference>
<dbReference type="AlphaFoldDB" id="A0A915EDE5"/>
<proteinExistence type="inferred from homology"/>
<evidence type="ECO:0000256" key="4">
    <source>
        <dbReference type="ARBA" id="ARBA00022989"/>
    </source>
</evidence>
<name>A0A915EDE5_9BILA</name>
<evidence type="ECO:0000256" key="5">
    <source>
        <dbReference type="ARBA" id="ARBA00023136"/>
    </source>
</evidence>
<keyword evidence="8" id="KW-1185">Reference proteome</keyword>
<evidence type="ECO:0000256" key="7">
    <source>
        <dbReference type="SAM" id="MobiDB-lite"/>
    </source>
</evidence>
<dbReference type="GO" id="GO:0005743">
    <property type="term" value="C:mitochondrial inner membrane"/>
    <property type="evidence" value="ECO:0007669"/>
    <property type="project" value="UniProtKB-SubCell"/>
</dbReference>
<keyword evidence="3 6" id="KW-0812">Transmembrane</keyword>
<evidence type="ECO:0000256" key="3">
    <source>
        <dbReference type="ARBA" id="ARBA00022692"/>
    </source>
</evidence>
<keyword evidence="4 6" id="KW-1133">Transmembrane helix</keyword>
<dbReference type="WBParaSite" id="jg4117">
    <property type="protein sequence ID" value="jg4117"/>
    <property type="gene ID" value="jg4117"/>
</dbReference>
<comment type="function">
    <text evidence="6">Probably involved in the biogenesis of the COX complex.</text>
</comment>
<accession>A0A915EDE5</accession>
<feature type="transmembrane region" description="Helical" evidence="6">
    <location>
        <begin position="250"/>
        <end position="272"/>
    </location>
</feature>
<evidence type="ECO:0000256" key="6">
    <source>
        <dbReference type="RuleBase" id="RU363076"/>
    </source>
</evidence>
<evidence type="ECO:0000313" key="9">
    <source>
        <dbReference type="WBParaSite" id="jg4117"/>
    </source>
</evidence>
<evidence type="ECO:0000256" key="2">
    <source>
        <dbReference type="ARBA" id="ARBA00007165"/>
    </source>
</evidence>